<protein>
    <submittedName>
        <fullName evidence="1">Uncharacterized protein</fullName>
    </submittedName>
</protein>
<name>A0A9P6UKU3_9FUNG</name>
<keyword evidence="2" id="KW-1185">Reference proteome</keyword>
<accession>A0A9P6UKU3</accession>
<evidence type="ECO:0000313" key="1">
    <source>
        <dbReference type="EMBL" id="KAG0308778.1"/>
    </source>
</evidence>
<proteinExistence type="predicted"/>
<gene>
    <name evidence="1" type="ORF">BGZ97_013263</name>
</gene>
<dbReference type="EMBL" id="JAAAIN010000974">
    <property type="protein sequence ID" value="KAG0308778.1"/>
    <property type="molecule type" value="Genomic_DNA"/>
</dbReference>
<comment type="caution">
    <text evidence="1">The sequence shown here is derived from an EMBL/GenBank/DDBJ whole genome shotgun (WGS) entry which is preliminary data.</text>
</comment>
<evidence type="ECO:0000313" key="2">
    <source>
        <dbReference type="Proteomes" id="UP000823405"/>
    </source>
</evidence>
<dbReference type="Proteomes" id="UP000823405">
    <property type="component" value="Unassembled WGS sequence"/>
</dbReference>
<sequence length="185" mass="20752">MVNSPLSREILESIQADMVCSGDEHDWCEIAHPTTGGNLTPEITLRTFNFAQGIQLPAFVMMTLFIPDLKPKIVYPVVSVEAGLPVSNEFAMGSAERLSEDTAFEYNECMLHASMTDDDLSPIWGIAGALAELDYYNRQRDQESEQELYYDDEAVKPLSLETPSSSTGTREKKMMRRWLLCAGLF</sequence>
<reference evidence="1" key="1">
    <citation type="journal article" date="2020" name="Fungal Divers.">
        <title>Resolving the Mortierellaceae phylogeny through synthesis of multi-gene phylogenetics and phylogenomics.</title>
        <authorList>
            <person name="Vandepol N."/>
            <person name="Liber J."/>
            <person name="Desiro A."/>
            <person name="Na H."/>
            <person name="Kennedy M."/>
            <person name="Barry K."/>
            <person name="Grigoriev I.V."/>
            <person name="Miller A.N."/>
            <person name="O'Donnell K."/>
            <person name="Stajich J.E."/>
            <person name="Bonito G."/>
        </authorList>
    </citation>
    <scope>NUCLEOTIDE SEQUENCE</scope>
    <source>
        <strain evidence="1">NVP60</strain>
    </source>
</reference>
<dbReference type="OrthoDB" id="5977743at2759"/>
<dbReference type="AlphaFoldDB" id="A0A9P6UKU3"/>
<organism evidence="1 2">
    <name type="scientific">Linnemannia gamsii</name>
    <dbReference type="NCBI Taxonomy" id="64522"/>
    <lineage>
        <taxon>Eukaryota</taxon>
        <taxon>Fungi</taxon>
        <taxon>Fungi incertae sedis</taxon>
        <taxon>Mucoromycota</taxon>
        <taxon>Mortierellomycotina</taxon>
        <taxon>Mortierellomycetes</taxon>
        <taxon>Mortierellales</taxon>
        <taxon>Mortierellaceae</taxon>
        <taxon>Linnemannia</taxon>
    </lineage>
</organism>